<dbReference type="Gene3D" id="2.60.120.620">
    <property type="entry name" value="q2cbj1_9rhob like domain"/>
    <property type="match status" value="1"/>
</dbReference>
<accession>A0AA39YBM7</accession>
<name>A0AA39YBM7_9PEZI</name>
<keyword evidence="3" id="KW-1185">Reference proteome</keyword>
<proteinExistence type="predicted"/>
<organism evidence="2 3">
    <name type="scientific">Cercophora newfieldiana</name>
    <dbReference type="NCBI Taxonomy" id="92897"/>
    <lineage>
        <taxon>Eukaryota</taxon>
        <taxon>Fungi</taxon>
        <taxon>Dikarya</taxon>
        <taxon>Ascomycota</taxon>
        <taxon>Pezizomycotina</taxon>
        <taxon>Sordariomycetes</taxon>
        <taxon>Sordariomycetidae</taxon>
        <taxon>Sordariales</taxon>
        <taxon>Lasiosphaeriaceae</taxon>
        <taxon>Cercophora</taxon>
    </lineage>
</organism>
<feature type="compositionally biased region" description="Low complexity" evidence="1">
    <location>
        <begin position="1"/>
        <end position="14"/>
    </location>
</feature>
<feature type="region of interest" description="Disordered" evidence="1">
    <location>
        <begin position="387"/>
        <end position="422"/>
    </location>
</feature>
<dbReference type="EMBL" id="JAULSV010000003">
    <property type="protein sequence ID" value="KAK0649652.1"/>
    <property type="molecule type" value="Genomic_DNA"/>
</dbReference>
<dbReference type="AlphaFoldDB" id="A0AA39YBM7"/>
<dbReference type="PANTHER" id="PTHR33099:SF7">
    <property type="entry name" value="MYND-TYPE DOMAIN-CONTAINING PROTEIN"/>
    <property type="match status" value="1"/>
</dbReference>
<dbReference type="PANTHER" id="PTHR33099">
    <property type="entry name" value="FE2OG DIOXYGENASE DOMAIN-CONTAINING PROTEIN"/>
    <property type="match status" value="1"/>
</dbReference>
<evidence type="ECO:0000256" key="1">
    <source>
        <dbReference type="SAM" id="MobiDB-lite"/>
    </source>
</evidence>
<feature type="region of interest" description="Disordered" evidence="1">
    <location>
        <begin position="1"/>
        <end position="77"/>
    </location>
</feature>
<feature type="compositionally biased region" description="Acidic residues" evidence="1">
    <location>
        <begin position="400"/>
        <end position="417"/>
    </location>
</feature>
<gene>
    <name evidence="2" type="ORF">B0T16DRAFT_457045</name>
</gene>
<comment type="caution">
    <text evidence="2">The sequence shown here is derived from an EMBL/GenBank/DDBJ whole genome shotgun (WGS) entry which is preliminary data.</text>
</comment>
<evidence type="ECO:0000313" key="3">
    <source>
        <dbReference type="Proteomes" id="UP001174936"/>
    </source>
</evidence>
<evidence type="ECO:0000313" key="2">
    <source>
        <dbReference type="EMBL" id="KAK0649652.1"/>
    </source>
</evidence>
<sequence length="1029" mass="113654">MDRSAPMNAEMAPAAVPPPAARTPSEETEAGVAEAAMGNNDDDVAENDGVLNDDGGNEDSESVASDAPSFTPSDLSTDEYHADLKKDLLAALDGIQSSSSFAASGTLLEMWQPDLFVHGVGPVSLPLSETRARQIIAQAQPASCGTGNETLSNAWELSRNQFETRNTDCAKRGLKAAWKHTAKSLGIPVDQATTAERQKLLIYQKGNSFALHDDTQARPDVIGTLAISLPSPHRGGALAVKHGGVVKTFGRSPWGPRASNQATDMAEIVFWYSDASCEANFVTEGFKFLLVYKIVMPLGSPRPSAALARAGARPLRHAVRRYLEYHNRGAEETPDHLYYYLDENYDDEELSLQGLKGVDRLVVEALANITAELELDAFFTILEKEERGMTKRESEPESLPSEDEDEDEDEEPEEPEERDWHYFDDVIDSSMDVKVLGDLDGNSFNSSFSVDEGYLLDTMVHDSWDPFENSESGETDYTPWSRHRPYDDPQAIHWHRQAAIALVPRGAASAAFLSQGYSPAAAQRTLYRFAEQCHVGEDREVNATMARGLAKRAWGKPPSGTSLMMEWEPVAVNRAIAERLLDAAIVIEDYGLYQTVMSLVKCYVEPSAFYAVRLRFTDGDDMARDVDFEQLKDSLMSCLLCHPMSSWLKYLRAILSDVGVAEEIDTWAVEEVVPMCLTMCKNTPVGEAEAKSLILIIEECVEIDIDYINTHILPVVALKIGFTSFALTVLEEVIKLAIDGQVPLRKTLDICKPYLKSVIAGMDISTLGGEESNVKVARLGRVQESARMLSHSSNVLDPRRFADFLVHCRECSDGLAMMLCFKIASEIDKVPKALFTPFWVPFVHHLIPALETSNIPLSIPRYQQLACSILEKYTEKCVGRNPNSTLSFSRQTVSHDCQDCTQLNVFLRSATREHWNFTVDATRARHLQKGLSRTSADCKLAHDGHTLQVSKLPAPHSQTEEAWRKKFTAARQGFAAFNQDKLRQLLGSDYSEIITMRALGPSPSPAPAIAPAAEVTVLGIEVFVQGHPL</sequence>
<protein>
    <submittedName>
        <fullName evidence="2">Uncharacterized protein</fullName>
    </submittedName>
</protein>
<reference evidence="2" key="1">
    <citation type="submission" date="2023-06" db="EMBL/GenBank/DDBJ databases">
        <title>Genome-scale phylogeny and comparative genomics of the fungal order Sordariales.</title>
        <authorList>
            <consortium name="Lawrence Berkeley National Laboratory"/>
            <person name="Hensen N."/>
            <person name="Bonometti L."/>
            <person name="Westerberg I."/>
            <person name="Brannstrom I.O."/>
            <person name="Guillou S."/>
            <person name="Cros-Aarteil S."/>
            <person name="Calhoun S."/>
            <person name="Haridas S."/>
            <person name="Kuo A."/>
            <person name="Mondo S."/>
            <person name="Pangilinan J."/>
            <person name="Riley R."/>
            <person name="Labutti K."/>
            <person name="Andreopoulos B."/>
            <person name="Lipzen A."/>
            <person name="Chen C."/>
            <person name="Yanf M."/>
            <person name="Daum C."/>
            <person name="Ng V."/>
            <person name="Clum A."/>
            <person name="Steindorff A."/>
            <person name="Ohm R."/>
            <person name="Martin F."/>
            <person name="Silar P."/>
            <person name="Natvig D."/>
            <person name="Lalanne C."/>
            <person name="Gautier V."/>
            <person name="Ament-Velasquez S.L."/>
            <person name="Kruys A."/>
            <person name="Hutchinson M.I."/>
            <person name="Powell A.J."/>
            <person name="Barry K."/>
            <person name="Miller A.N."/>
            <person name="Grigoriev I.V."/>
            <person name="Debuchy R."/>
            <person name="Gladieux P."/>
            <person name="Thoren M.H."/>
            <person name="Johannesson H."/>
        </authorList>
    </citation>
    <scope>NUCLEOTIDE SEQUENCE</scope>
    <source>
        <strain evidence="2">SMH2532-1</strain>
    </source>
</reference>
<dbReference type="Proteomes" id="UP001174936">
    <property type="component" value="Unassembled WGS sequence"/>
</dbReference>